<reference evidence="2" key="1">
    <citation type="submission" date="2020-10" db="EMBL/GenBank/DDBJ databases">
        <title>Sequencing the genomes of 1000 actinobacteria strains.</title>
        <authorList>
            <person name="Klenk H.-P."/>
        </authorList>
    </citation>
    <scope>NUCLEOTIDE SEQUENCE</scope>
    <source>
        <strain evidence="2">DSM 46832</strain>
    </source>
</reference>
<accession>A0A927R4B5</accession>
<proteinExistence type="predicted"/>
<evidence type="ECO:0000313" key="2">
    <source>
        <dbReference type="EMBL" id="MBE1484846.1"/>
    </source>
</evidence>
<dbReference type="RefSeq" id="WP_192765143.1">
    <property type="nucleotide sequence ID" value="NZ_JADBEB010000001.1"/>
</dbReference>
<dbReference type="InterPro" id="IPR045608">
    <property type="entry name" value="Trypco2"/>
</dbReference>
<evidence type="ECO:0000259" key="1">
    <source>
        <dbReference type="Pfam" id="PF19631"/>
    </source>
</evidence>
<feature type="domain" description="Trypsin-co-occurring" evidence="1">
    <location>
        <begin position="2"/>
        <end position="77"/>
    </location>
</feature>
<dbReference type="Pfam" id="PF19631">
    <property type="entry name" value="Trypco2"/>
    <property type="match status" value="1"/>
</dbReference>
<dbReference type="Proteomes" id="UP000649753">
    <property type="component" value="Unassembled WGS sequence"/>
</dbReference>
<keyword evidence="3" id="KW-1185">Reference proteome</keyword>
<name>A0A927R4B5_9ACTN</name>
<dbReference type="AlphaFoldDB" id="A0A927R4B5"/>
<evidence type="ECO:0000313" key="3">
    <source>
        <dbReference type="Proteomes" id="UP000649753"/>
    </source>
</evidence>
<sequence length="98" mass="10497">MTLAEAVQVIREEITIAQENGRTEDLQFEVGPVEVEFTVVASRSGKAKAGLTFLVPIGVEGGIGREDTHRVTVTLTPVLRTTGKSPRVSDRASGLPDH</sequence>
<protein>
    <recommendedName>
        <fullName evidence="1">Trypsin-co-occurring domain-containing protein</fullName>
    </recommendedName>
</protein>
<organism evidence="2 3">
    <name type="scientific">Plantactinospora soyae</name>
    <dbReference type="NCBI Taxonomy" id="1544732"/>
    <lineage>
        <taxon>Bacteria</taxon>
        <taxon>Bacillati</taxon>
        <taxon>Actinomycetota</taxon>
        <taxon>Actinomycetes</taxon>
        <taxon>Micromonosporales</taxon>
        <taxon>Micromonosporaceae</taxon>
        <taxon>Plantactinospora</taxon>
    </lineage>
</organism>
<comment type="caution">
    <text evidence="2">The sequence shown here is derived from an EMBL/GenBank/DDBJ whole genome shotgun (WGS) entry which is preliminary data.</text>
</comment>
<dbReference type="EMBL" id="JADBEB010000001">
    <property type="protein sequence ID" value="MBE1484846.1"/>
    <property type="molecule type" value="Genomic_DNA"/>
</dbReference>
<gene>
    <name evidence="2" type="ORF">H4W31_000484</name>
</gene>